<evidence type="ECO:0000256" key="7">
    <source>
        <dbReference type="SAM" id="Phobius"/>
    </source>
</evidence>
<dbReference type="KEGG" id="mgin:FRZ54_02810"/>
<evidence type="ECO:0000256" key="4">
    <source>
        <dbReference type="ARBA" id="ARBA00022692"/>
    </source>
</evidence>
<keyword evidence="3" id="KW-1003">Cell membrane</keyword>
<dbReference type="InterPro" id="IPR032808">
    <property type="entry name" value="DoxX"/>
</dbReference>
<comment type="subcellular location">
    <subcellularLocation>
        <location evidence="1">Cell membrane</location>
        <topology evidence="1">Multi-pass membrane protein</topology>
    </subcellularLocation>
</comment>
<dbReference type="Pfam" id="PF07681">
    <property type="entry name" value="DoxX"/>
    <property type="match status" value="1"/>
</dbReference>
<dbReference type="PANTHER" id="PTHR33452:SF1">
    <property type="entry name" value="INNER MEMBRANE PROTEIN YPHA-RELATED"/>
    <property type="match status" value="1"/>
</dbReference>
<proteinExistence type="inferred from homology"/>
<evidence type="ECO:0000256" key="2">
    <source>
        <dbReference type="ARBA" id="ARBA00006679"/>
    </source>
</evidence>
<evidence type="ECO:0000313" key="9">
    <source>
        <dbReference type="Proteomes" id="UP000321479"/>
    </source>
</evidence>
<dbReference type="OrthoDB" id="9808524at2"/>
<organism evidence="8 9">
    <name type="scientific">Mucilaginibacter ginsenosidivorans</name>
    <dbReference type="NCBI Taxonomy" id="398053"/>
    <lineage>
        <taxon>Bacteria</taxon>
        <taxon>Pseudomonadati</taxon>
        <taxon>Bacteroidota</taxon>
        <taxon>Sphingobacteriia</taxon>
        <taxon>Sphingobacteriales</taxon>
        <taxon>Sphingobacteriaceae</taxon>
        <taxon>Mucilaginibacter</taxon>
    </lineage>
</organism>
<protein>
    <submittedName>
        <fullName evidence="8">DoxX family protein</fullName>
    </submittedName>
</protein>
<evidence type="ECO:0000256" key="1">
    <source>
        <dbReference type="ARBA" id="ARBA00004651"/>
    </source>
</evidence>
<dbReference type="Proteomes" id="UP000321479">
    <property type="component" value="Chromosome"/>
</dbReference>
<feature type="transmembrane region" description="Helical" evidence="7">
    <location>
        <begin position="77"/>
        <end position="99"/>
    </location>
</feature>
<dbReference type="EMBL" id="CP042436">
    <property type="protein sequence ID" value="QEC61559.1"/>
    <property type="molecule type" value="Genomic_DNA"/>
</dbReference>
<gene>
    <name evidence="8" type="ORF">FRZ54_02810</name>
</gene>
<dbReference type="InterPro" id="IPR051907">
    <property type="entry name" value="DoxX-like_oxidoreductase"/>
</dbReference>
<sequence>MEKKYTRVAPLFLRLIIGAGAMQHGWAKLSRGPAGFEKLLIYLNIPFHHLASLTVPYIELLCGLAILLGVFTRWVSIPLICTMLVAMFTIHIHYGFSSIKTIGLTADGPLFGPPGYEVNLLYIAGLISLMLTGAGVMSVDAYRNKKTTSDWSL</sequence>
<dbReference type="RefSeq" id="WP_147030136.1">
    <property type="nucleotide sequence ID" value="NZ_CP042436.1"/>
</dbReference>
<evidence type="ECO:0000313" key="8">
    <source>
        <dbReference type="EMBL" id="QEC61559.1"/>
    </source>
</evidence>
<feature type="transmembrane region" description="Helical" evidence="7">
    <location>
        <begin position="119"/>
        <end position="139"/>
    </location>
</feature>
<comment type="similarity">
    <text evidence="2">Belongs to the DoxX family.</text>
</comment>
<evidence type="ECO:0000256" key="3">
    <source>
        <dbReference type="ARBA" id="ARBA00022475"/>
    </source>
</evidence>
<keyword evidence="4 7" id="KW-0812">Transmembrane</keyword>
<dbReference type="AlphaFoldDB" id="A0A5B8URG6"/>
<keyword evidence="9" id="KW-1185">Reference proteome</keyword>
<name>A0A5B8URG6_9SPHI</name>
<evidence type="ECO:0000256" key="6">
    <source>
        <dbReference type="ARBA" id="ARBA00023136"/>
    </source>
</evidence>
<dbReference type="PANTHER" id="PTHR33452">
    <property type="entry name" value="OXIDOREDUCTASE CATD-RELATED"/>
    <property type="match status" value="1"/>
</dbReference>
<dbReference type="GO" id="GO:0005886">
    <property type="term" value="C:plasma membrane"/>
    <property type="evidence" value="ECO:0007669"/>
    <property type="project" value="UniProtKB-SubCell"/>
</dbReference>
<keyword evidence="6 7" id="KW-0472">Membrane</keyword>
<reference evidence="8 9" key="1">
    <citation type="journal article" date="2017" name="Curr. Microbiol.">
        <title>Mucilaginibacter ginsenosidivorans sp. nov., Isolated from Soil of Ginseng Field.</title>
        <authorList>
            <person name="Kim M.M."/>
            <person name="Siddiqi M.Z."/>
            <person name="Im W.T."/>
        </authorList>
    </citation>
    <scope>NUCLEOTIDE SEQUENCE [LARGE SCALE GENOMIC DNA]</scope>
    <source>
        <strain evidence="8 9">Gsoil 3017</strain>
    </source>
</reference>
<accession>A0A5B8URG6</accession>
<keyword evidence="5 7" id="KW-1133">Transmembrane helix</keyword>
<evidence type="ECO:0000256" key="5">
    <source>
        <dbReference type="ARBA" id="ARBA00022989"/>
    </source>
</evidence>
<feature type="transmembrane region" description="Helical" evidence="7">
    <location>
        <begin position="51"/>
        <end position="70"/>
    </location>
</feature>